<evidence type="ECO:0000256" key="5">
    <source>
        <dbReference type="ARBA" id="ARBA00022777"/>
    </source>
</evidence>
<dbReference type="OrthoDB" id="5291535at2"/>
<keyword evidence="5 7" id="KW-0418">Kinase</keyword>
<keyword evidence="3" id="KW-0808">Transferase</keyword>
<dbReference type="PRINTS" id="PR00988">
    <property type="entry name" value="URIDINKINASE"/>
</dbReference>
<keyword evidence="8" id="KW-1185">Reference proteome</keyword>
<evidence type="ECO:0000256" key="2">
    <source>
        <dbReference type="ARBA" id="ARBA00012137"/>
    </source>
</evidence>
<sequence length="212" mass="24084">MDAPFMVAVSGGSGAGKTTFVKNLTERLAAETPLIISMDDYYRDLSHLSPEERTSVNFDHPKAIERELVHEQISLLRAGVAVEKPRYDFASHTRTGQTDTLTPGKVIILDGIFALCYPELYRLLDLKIFLDVDNDVRVVRRIGRDMAERGRNFESCAQQYLGSVKAMHETYIEPTKCHADFVVPWREFNHRAVMYLSELIKFELAKDAQAES</sequence>
<dbReference type="Pfam" id="PF00485">
    <property type="entry name" value="PRK"/>
    <property type="match status" value="1"/>
</dbReference>
<reference evidence="8" key="1">
    <citation type="submission" date="2017-04" db="EMBL/GenBank/DDBJ databases">
        <authorList>
            <person name="Varghese N."/>
            <person name="Submissions S."/>
        </authorList>
    </citation>
    <scope>NUCLEOTIDE SEQUENCE [LARGE SCALE GENOMIC DNA]</scope>
    <source>
        <strain evidence="8">RKEM611</strain>
    </source>
</reference>
<comment type="pathway">
    <text evidence="1">Pyrimidine metabolism; UMP biosynthesis via salvage pathway; UMP from uridine: step 1/1.</text>
</comment>
<protein>
    <recommendedName>
        <fullName evidence="2">uridine/cytidine kinase</fullName>
        <ecNumber evidence="2">2.7.1.48</ecNumber>
    </recommendedName>
</protein>
<dbReference type="EMBL" id="FWZT01000004">
    <property type="protein sequence ID" value="SMF07277.1"/>
    <property type="molecule type" value="Genomic_DNA"/>
</dbReference>
<dbReference type="GO" id="GO:0005524">
    <property type="term" value="F:ATP binding"/>
    <property type="evidence" value="ECO:0007669"/>
    <property type="project" value="InterPro"/>
</dbReference>
<dbReference type="RefSeq" id="WP_132316656.1">
    <property type="nucleotide sequence ID" value="NZ_FWZT01000004.1"/>
</dbReference>
<dbReference type="Proteomes" id="UP000192907">
    <property type="component" value="Unassembled WGS sequence"/>
</dbReference>
<name>A0A1Y6BLM5_9BACT</name>
<evidence type="ECO:0000256" key="1">
    <source>
        <dbReference type="ARBA" id="ARBA00004690"/>
    </source>
</evidence>
<dbReference type="NCBIfam" id="NF004018">
    <property type="entry name" value="PRK05480.1"/>
    <property type="match status" value="1"/>
</dbReference>
<dbReference type="InterPro" id="IPR000764">
    <property type="entry name" value="Uridine_kinase-like"/>
</dbReference>
<dbReference type="AlphaFoldDB" id="A0A1Y6BLM5"/>
<evidence type="ECO:0000313" key="8">
    <source>
        <dbReference type="Proteomes" id="UP000192907"/>
    </source>
</evidence>
<dbReference type="GO" id="GO:0044206">
    <property type="term" value="P:UMP salvage"/>
    <property type="evidence" value="ECO:0007669"/>
    <property type="project" value="UniProtKB-UniPathway"/>
</dbReference>
<evidence type="ECO:0000256" key="4">
    <source>
        <dbReference type="ARBA" id="ARBA00022741"/>
    </source>
</evidence>
<evidence type="ECO:0000313" key="7">
    <source>
        <dbReference type="EMBL" id="SMF07277.1"/>
    </source>
</evidence>
<dbReference type="STRING" id="1513793.SAMN06296036_104204"/>
<evidence type="ECO:0000256" key="3">
    <source>
        <dbReference type="ARBA" id="ARBA00022679"/>
    </source>
</evidence>
<organism evidence="7 8">
    <name type="scientific">Pseudobacteriovorax antillogorgiicola</name>
    <dbReference type="NCBI Taxonomy" id="1513793"/>
    <lineage>
        <taxon>Bacteria</taxon>
        <taxon>Pseudomonadati</taxon>
        <taxon>Bdellovibrionota</taxon>
        <taxon>Oligoflexia</taxon>
        <taxon>Oligoflexales</taxon>
        <taxon>Pseudobacteriovoracaceae</taxon>
        <taxon>Pseudobacteriovorax</taxon>
    </lineage>
</organism>
<keyword evidence="4" id="KW-0547">Nucleotide-binding</keyword>
<dbReference type="Gene3D" id="3.40.50.300">
    <property type="entry name" value="P-loop containing nucleotide triphosphate hydrolases"/>
    <property type="match status" value="1"/>
</dbReference>
<dbReference type="UniPathway" id="UPA00574">
    <property type="reaction ID" value="UER00637"/>
</dbReference>
<dbReference type="GO" id="GO:0004849">
    <property type="term" value="F:uridine kinase activity"/>
    <property type="evidence" value="ECO:0007669"/>
    <property type="project" value="UniProtKB-EC"/>
</dbReference>
<dbReference type="InterPro" id="IPR027417">
    <property type="entry name" value="P-loop_NTPase"/>
</dbReference>
<evidence type="ECO:0000259" key="6">
    <source>
        <dbReference type="SMART" id="SM00382"/>
    </source>
</evidence>
<dbReference type="CDD" id="cd02023">
    <property type="entry name" value="UMPK"/>
    <property type="match status" value="1"/>
</dbReference>
<feature type="domain" description="AAA+ ATPase" evidence="6">
    <location>
        <begin position="3"/>
        <end position="153"/>
    </location>
</feature>
<dbReference type="InterPro" id="IPR003593">
    <property type="entry name" value="AAA+_ATPase"/>
</dbReference>
<dbReference type="SUPFAM" id="SSF52540">
    <property type="entry name" value="P-loop containing nucleoside triphosphate hydrolases"/>
    <property type="match status" value="1"/>
</dbReference>
<dbReference type="PANTHER" id="PTHR10285">
    <property type="entry name" value="URIDINE KINASE"/>
    <property type="match status" value="1"/>
</dbReference>
<dbReference type="InterPro" id="IPR006083">
    <property type="entry name" value="PRK/URK"/>
</dbReference>
<dbReference type="SMART" id="SM00382">
    <property type="entry name" value="AAA"/>
    <property type="match status" value="1"/>
</dbReference>
<accession>A0A1Y6BLM5</accession>
<dbReference type="EC" id="2.7.1.48" evidence="2"/>
<proteinExistence type="predicted"/>
<gene>
    <name evidence="7" type="ORF">SAMN06296036_104204</name>
</gene>